<reference evidence="3 4" key="2">
    <citation type="submission" date="2017-06" db="EMBL/GenBank/DDBJ databases">
        <authorList>
            <person name="Varghese N."/>
            <person name="Submissions S."/>
        </authorList>
    </citation>
    <scope>NUCLEOTIDE SEQUENCE [LARGE SCALE GENOMIC DNA]</scope>
    <source>
        <strain evidence="3 4">RLD-1</strain>
    </source>
</reference>
<dbReference type="InterPro" id="IPR044016">
    <property type="entry name" value="Big_13"/>
</dbReference>
<gene>
    <name evidence="2" type="ORF">SAMN05216189_100194</name>
    <name evidence="3" type="ORF">SAMN06295949_11281</name>
</gene>
<evidence type="ECO:0000313" key="2">
    <source>
        <dbReference type="EMBL" id="SDH95422.1"/>
    </source>
</evidence>
<organism evidence="2 5">
    <name type="scientific">Pseudomonas delhiensis</name>
    <dbReference type="NCBI Taxonomy" id="366289"/>
    <lineage>
        <taxon>Bacteria</taxon>
        <taxon>Pseudomonadati</taxon>
        <taxon>Pseudomonadota</taxon>
        <taxon>Gammaproteobacteria</taxon>
        <taxon>Pseudomonadales</taxon>
        <taxon>Pseudomonadaceae</taxon>
        <taxon>Pseudomonas</taxon>
    </lineage>
</organism>
<sequence>MQAYPLGSSQDGLTQTLMSSSSNLYVLQQPEGESVEETLVAERSGEDLLLAFRAQEQARPVLALERFFANNGQLHVLREDGQFIRIVAAQDNPQQGTLSFSAQALGSVEQHMEGQPALGMLHSLMSAHASTEQAPAALQAGEPIALAMASASPFQADAPRITHVVDAIGNVQGDLASGRVTDDQFATLVGTGTPGTTLEIIDGGVVIGEVEVKVSGDGNWSFQPGQALSEQGHVLSVRVKGTEVTSEGFVLIVDTTAPTRTVIDSITDDRAGGGLIPRDGEGHTSDNTPIIKGRAEPLSMVVIYANGQLIGTSFADASGTWQLPSFFIIPDGRYDITARAMDFSGNMGIASTRYTLTVDTIAPAAPTIELATDDAGALQGPLQSGATTDDHTPTLSGKAEANVTVFIYDNGNLLDTTRADAKGNWSFTPKSELEDGPHRFTVIARDTAGNTSAPSDSFFDLTVATFVVGIDDVQDNVGAIQGSIGSGQHTDDATPTLSGRGEPGNIVHIYDNGNLLDSVLVGPNGKWQLTPAKPLAEGKHSFTVTTEDGTGESAPSAPYVVFIDTTAPTQLAAITSIGKDSGFDNGDWLTNDGSAGRLMMGTLSAPLAADEKLQVSTDGGLTWVDAIVDGTRWSAQDNNSHDRNWTIQIRAVDGVGQVGETSIQDVILDTLKAPFSAGVNGKEVTVVFDKYNVEAGARISLVNGDQRQDYVLTTQDIAAGKVKLTASIDVSDGIAIGIIDRAGNASNYVKQYNTWNESFNYNVPAVIRLGDTFGGITFIEVSGPVDRGSRDGVQGFRVSYDAKARFTVPEGLAGFTITLENGGNYYAGYQYIKIYDKNGNLIGQPAMNTADSGLYDITFVAPAGVTIGSIEIYGKDNLYVDHIKGFKQQVVPPAEVQSALEGHNGGLYGGEDNNTFIVKDSSQLSEINVFGAGGVDRLKLTGAGQILNLSALAGRISSVEIFDITGTGDNTLKLSLGDVLENGGMNRFLANGNVQLMIKGDAGDKVLLDDLLPDGTAPGYWVVAGTVTLDGVVYNTYRHSAMDAELLVQQGVTVVPYAGTITSMGKDSGFDSGDWLTSDGSAGRLMQGVLLAPLAAGEKVQVSTDGGLTWVDAFVDGTHWRAQDNNSHDQNWTIRARTVDGNGRQIGESLPQEVVLALAPKAPVFVSISGQEVTVTLDKNDVKAGYRISLTNGEQRQDHVLTEQDIAAGKIKFTPSFDTSNGVMAGIVNWAGNVSEYTRLRSGEEGFNGSFAQLVTGSQSGEIVFSEIFKTVYIQYYRDHRGVMINPNSVARLELPEGTFRFTITLENGTAANQYIKVYDTAGSLIGRPDMRNNGPEMYDITFTAPNGVVIGSVELSGKNSIFIDHISYDTVTTVSPAEVQSVVAGKNAGLYGGEDNNTFIVEDSSQLSGIHVFGAGGVDRLKLTGAGQTLDLSALAGRISSVEVFDITGTGDNTLKLSLGDVLENGGKNLFLADENVQVMIKGDAGDKVVLDDLLPNGTDPGDWAAAGAVTVEGVVYNTYQHSALNAELLVQQGVTVNLV</sequence>
<accession>A0A239JD80</accession>
<dbReference type="InterPro" id="IPR013783">
    <property type="entry name" value="Ig-like_fold"/>
</dbReference>
<feature type="domain" description="Bacterial Ig-like" evidence="1">
    <location>
        <begin position="482"/>
        <end position="565"/>
    </location>
</feature>
<dbReference type="Pfam" id="PF19077">
    <property type="entry name" value="Big_13"/>
    <property type="match status" value="3"/>
</dbReference>
<evidence type="ECO:0000313" key="4">
    <source>
        <dbReference type="Proteomes" id="UP000198309"/>
    </source>
</evidence>
<dbReference type="Gene3D" id="3.30.420.430">
    <property type="match status" value="3"/>
</dbReference>
<evidence type="ECO:0000313" key="5">
    <source>
        <dbReference type="Proteomes" id="UP000199693"/>
    </source>
</evidence>
<evidence type="ECO:0000259" key="1">
    <source>
        <dbReference type="Pfam" id="PF19077"/>
    </source>
</evidence>
<protein>
    <recommendedName>
        <fullName evidence="1">Bacterial Ig-like domain-containing protein</fullName>
    </recommendedName>
</protein>
<proteinExistence type="predicted"/>
<feature type="domain" description="Bacterial Ig-like" evidence="1">
    <location>
        <begin position="281"/>
        <end position="360"/>
    </location>
</feature>
<reference evidence="2 5" key="1">
    <citation type="submission" date="2016-10" db="EMBL/GenBank/DDBJ databases">
        <authorList>
            <person name="de Groot N.N."/>
        </authorList>
    </citation>
    <scope>NUCLEOTIDE SEQUENCE [LARGE SCALE GENOMIC DNA]</scope>
    <source>
        <strain evidence="2 5">CCM 7361</strain>
    </source>
</reference>
<dbReference type="Proteomes" id="UP000198309">
    <property type="component" value="Unassembled WGS sequence"/>
</dbReference>
<name>A0A239JD80_9PSED</name>
<dbReference type="EMBL" id="FNEC01000001">
    <property type="protein sequence ID" value="SDH95422.1"/>
    <property type="molecule type" value="Genomic_DNA"/>
</dbReference>
<feature type="domain" description="Bacterial Ig-like" evidence="1">
    <location>
        <begin position="366"/>
        <end position="463"/>
    </location>
</feature>
<dbReference type="Gene3D" id="2.60.40.10">
    <property type="entry name" value="Immunoglobulins"/>
    <property type="match status" value="1"/>
</dbReference>
<dbReference type="NCBIfam" id="NF033510">
    <property type="entry name" value="Ca_tandemer"/>
    <property type="match status" value="3"/>
</dbReference>
<keyword evidence="4" id="KW-1185">Reference proteome</keyword>
<dbReference type="Proteomes" id="UP000199693">
    <property type="component" value="Unassembled WGS sequence"/>
</dbReference>
<dbReference type="EMBL" id="FZPC01000012">
    <property type="protein sequence ID" value="SNT03800.1"/>
    <property type="molecule type" value="Genomic_DNA"/>
</dbReference>
<evidence type="ECO:0000313" key="3">
    <source>
        <dbReference type="EMBL" id="SNT03800.1"/>
    </source>
</evidence>